<dbReference type="Pfam" id="PF00561">
    <property type="entry name" value="Abhydrolase_1"/>
    <property type="match status" value="1"/>
</dbReference>
<dbReference type="InterPro" id="IPR000073">
    <property type="entry name" value="AB_hydrolase_1"/>
</dbReference>
<keyword evidence="1" id="KW-1133">Transmembrane helix</keyword>
<evidence type="ECO:0000313" key="3">
    <source>
        <dbReference type="EMBL" id="ADL32768.1"/>
    </source>
</evidence>
<keyword evidence="3" id="KW-0378">Hydrolase</keyword>
<dbReference type="Proteomes" id="UP000001299">
    <property type="component" value="Chromosome 1"/>
</dbReference>
<dbReference type="EMBL" id="CP001810">
    <property type="protein sequence ID" value="ADL32768.1"/>
    <property type="molecule type" value="Genomic_DNA"/>
</dbReference>
<proteinExistence type="predicted"/>
<feature type="transmembrane region" description="Helical" evidence="1">
    <location>
        <begin position="7"/>
        <end position="28"/>
    </location>
</feature>
<dbReference type="Gene3D" id="3.40.50.1820">
    <property type="entry name" value="alpha/beta hydrolase"/>
    <property type="match status" value="1"/>
</dbReference>
<dbReference type="STRING" id="515622.bpr_I0016"/>
<protein>
    <submittedName>
        <fullName evidence="3">Hydrolase alpha/beta fold family</fullName>
    </submittedName>
</protein>
<dbReference type="SUPFAM" id="SSF53474">
    <property type="entry name" value="alpha/beta-Hydrolases"/>
    <property type="match status" value="1"/>
</dbReference>
<dbReference type="InterPro" id="IPR052920">
    <property type="entry name" value="DNA-binding_regulatory"/>
</dbReference>
<organism evidence="3 4">
    <name type="scientific">Butyrivibrio proteoclasticus (strain ATCC 51982 / DSM 14932 / B316)</name>
    <name type="common">Clostridium proteoclasticum</name>
    <dbReference type="NCBI Taxonomy" id="515622"/>
    <lineage>
        <taxon>Bacteria</taxon>
        <taxon>Bacillati</taxon>
        <taxon>Bacillota</taxon>
        <taxon>Clostridia</taxon>
        <taxon>Lachnospirales</taxon>
        <taxon>Lachnospiraceae</taxon>
        <taxon>Butyrivibrio</taxon>
    </lineage>
</organism>
<evidence type="ECO:0000313" key="4">
    <source>
        <dbReference type="Proteomes" id="UP000001299"/>
    </source>
</evidence>
<dbReference type="KEGG" id="bpb:bpr_I0016"/>
<reference evidence="3 4" key="1">
    <citation type="journal article" date="2010" name="PLoS ONE">
        <title>The glycobiome of the rumen bacterium Butyrivibrio proteoclasticus B316(T) highlights adaptation to a polysaccharide-rich environment.</title>
        <authorList>
            <person name="Kelly W.J."/>
            <person name="Leahy S.C."/>
            <person name="Altermann E."/>
            <person name="Yeoman C.J."/>
            <person name="Dunne J.C."/>
            <person name="Kong Z."/>
            <person name="Pacheco D.M."/>
            <person name="Li D."/>
            <person name="Noel S.J."/>
            <person name="Moon C.D."/>
            <person name="Cookson A.L."/>
            <person name="Attwood G.T."/>
        </authorList>
    </citation>
    <scope>NUCLEOTIDE SEQUENCE [LARGE SCALE GENOMIC DNA]</scope>
    <source>
        <strain evidence="4">ATCC 51982 / DSM 14932 / B316</strain>
    </source>
</reference>
<gene>
    <name evidence="3" type="ordered locus">bpr_I0016</name>
</gene>
<dbReference type="PANTHER" id="PTHR43358">
    <property type="entry name" value="ALPHA/BETA-HYDROLASE"/>
    <property type="match status" value="1"/>
</dbReference>
<dbReference type="eggNOG" id="COG1073">
    <property type="taxonomic scope" value="Bacteria"/>
</dbReference>
<keyword evidence="4" id="KW-1185">Reference proteome</keyword>
<keyword evidence="1" id="KW-0812">Transmembrane</keyword>
<dbReference type="AlphaFoldDB" id="E0S2E5"/>
<dbReference type="RefSeq" id="WP_013279427.1">
    <property type="nucleotide sequence ID" value="NC_014387.1"/>
</dbReference>
<dbReference type="InterPro" id="IPR029058">
    <property type="entry name" value="AB_hydrolase_fold"/>
</dbReference>
<feature type="domain" description="AB hydrolase-1" evidence="2">
    <location>
        <begin position="92"/>
        <end position="207"/>
    </location>
</feature>
<dbReference type="MEROPS" id="S09.B04"/>
<accession>E0S2E5</accession>
<dbReference type="PANTHER" id="PTHR43358:SF4">
    <property type="entry name" value="ALPHA_BETA HYDROLASE FOLD-1 DOMAIN-CONTAINING PROTEIN"/>
    <property type="match status" value="1"/>
</dbReference>
<evidence type="ECO:0000256" key="1">
    <source>
        <dbReference type="SAM" id="Phobius"/>
    </source>
</evidence>
<evidence type="ECO:0000259" key="2">
    <source>
        <dbReference type="Pfam" id="PF00561"/>
    </source>
</evidence>
<dbReference type="GO" id="GO:0016787">
    <property type="term" value="F:hydrolase activity"/>
    <property type="evidence" value="ECO:0007669"/>
    <property type="project" value="UniProtKB-KW"/>
</dbReference>
<keyword evidence="1" id="KW-0472">Membrane</keyword>
<sequence>MSKNNTLVKLGIFSSVFGGIFAFSNYIYKISTVPKQHTDADDNRDFDPAITEGRKFVRNHPDRQDLFIDSIDKLKLHASYIPCKESSHRYAIIIHGIWDNHESNGIYARHYLEKGINCLLPDLRGFGKSEGDYIGYGYDDRLDIIEWINYIIKKDPEARIILHGMSMGSATTLMTTGEHLPRNVKAAIADSAYATLREQFAHTYKSFKGSFVPVPIALFLARVMIYLRAGYDINEVNPIEAVKNSSTPTLFMHGDDDTFIDPHMCSRLYEAAKCPKQYCMILGAGHIEGVVRDPVNYWAKIDSFLSQLEF</sequence>
<dbReference type="HOGENOM" id="CLU_029375_6_3_9"/>
<name>E0S2E5_BUTPB</name>